<gene>
    <name evidence="1" type="ORF">LACBIDRAFT_234473</name>
</gene>
<dbReference type="KEGG" id="lbc:LACBIDRAFT_234473"/>
<name>B0D842_LACBS</name>
<dbReference type="STRING" id="486041.B0D842"/>
<dbReference type="RefSeq" id="XP_001880323.1">
    <property type="nucleotide sequence ID" value="XM_001880288.1"/>
</dbReference>
<evidence type="ECO:0000313" key="1">
    <source>
        <dbReference type="EMBL" id="EDR09010.1"/>
    </source>
</evidence>
<dbReference type="AlphaFoldDB" id="B0D842"/>
<reference evidence="1 2" key="1">
    <citation type="journal article" date="2008" name="Nature">
        <title>The genome of Laccaria bicolor provides insights into mycorrhizal symbiosis.</title>
        <authorList>
            <person name="Martin F."/>
            <person name="Aerts A."/>
            <person name="Ahren D."/>
            <person name="Brun A."/>
            <person name="Danchin E.G.J."/>
            <person name="Duchaussoy F."/>
            <person name="Gibon J."/>
            <person name="Kohler A."/>
            <person name="Lindquist E."/>
            <person name="Pereda V."/>
            <person name="Salamov A."/>
            <person name="Shapiro H.J."/>
            <person name="Wuyts J."/>
            <person name="Blaudez D."/>
            <person name="Buee M."/>
            <person name="Brokstein P."/>
            <person name="Canbaeck B."/>
            <person name="Cohen D."/>
            <person name="Courty P.E."/>
            <person name="Coutinho P.M."/>
            <person name="Delaruelle C."/>
            <person name="Detter J.C."/>
            <person name="Deveau A."/>
            <person name="DiFazio S."/>
            <person name="Duplessis S."/>
            <person name="Fraissinet-Tachet L."/>
            <person name="Lucic E."/>
            <person name="Frey-Klett P."/>
            <person name="Fourrey C."/>
            <person name="Feussner I."/>
            <person name="Gay G."/>
            <person name="Grimwood J."/>
            <person name="Hoegger P.J."/>
            <person name="Jain P."/>
            <person name="Kilaru S."/>
            <person name="Labbe J."/>
            <person name="Lin Y.C."/>
            <person name="Legue V."/>
            <person name="Le Tacon F."/>
            <person name="Marmeisse R."/>
            <person name="Melayah D."/>
            <person name="Montanini B."/>
            <person name="Muratet M."/>
            <person name="Nehls U."/>
            <person name="Niculita-Hirzel H."/>
            <person name="Oudot-Le Secq M.P."/>
            <person name="Peter M."/>
            <person name="Quesneville H."/>
            <person name="Rajashekar B."/>
            <person name="Reich M."/>
            <person name="Rouhier N."/>
            <person name="Schmutz J."/>
            <person name="Yin T."/>
            <person name="Chalot M."/>
            <person name="Henrissat B."/>
            <person name="Kuees U."/>
            <person name="Lucas S."/>
            <person name="Van de Peer Y."/>
            <person name="Podila G.K."/>
            <person name="Polle A."/>
            <person name="Pukkila P.J."/>
            <person name="Richardson P.M."/>
            <person name="Rouze P."/>
            <person name="Sanders I.R."/>
            <person name="Stajich J.E."/>
            <person name="Tunlid A."/>
            <person name="Tuskan G."/>
            <person name="Grigoriev I.V."/>
        </authorList>
    </citation>
    <scope>NUCLEOTIDE SEQUENCE [LARGE SCALE GENOMIC DNA]</scope>
    <source>
        <strain evidence="2">S238N-H82 / ATCC MYA-4686</strain>
    </source>
</reference>
<dbReference type="Gene3D" id="3.40.50.720">
    <property type="entry name" value="NAD(P)-binding Rossmann-like Domain"/>
    <property type="match status" value="1"/>
</dbReference>
<sequence length="315" mass="35129">MPLPSQRSTKTRRNSTSFTMAVDILILGAGWTSTFLIPLCDERSLTYASTTRDGRNSTIPFQFDPNSQDLEPYKILPDAATVLITFPIQTTGASERLVKFYAASRGKSDRLHTSIRSIQLGSTGIWDHKWYDRHSPIAESSLRGAAEAELLALSPEFPTTVLNLAGLWGNLRSMRKFVGKVAPTKEALKNKGSLHMIHGLDVARAILAVHAEFSKARGQRWIITDGRVYDWWDLASAWGTACVPPNDEIPGNQSNAVFTSEGVEDRGPHARWVRELMQEFGVRALPRNVEALGRAFDSRDFWSTFELSPIKARLD</sequence>
<evidence type="ECO:0000313" key="2">
    <source>
        <dbReference type="Proteomes" id="UP000001194"/>
    </source>
</evidence>
<dbReference type="GeneID" id="6076022"/>
<dbReference type="InParanoid" id="B0D842"/>
<dbReference type="PANTHER" id="PTHR40129">
    <property type="entry name" value="KETOPANTOATE REDUCTASE N-TERMINAL DOMAIN-CONTAINING PROTEIN"/>
    <property type="match status" value="1"/>
</dbReference>
<organism evidence="2">
    <name type="scientific">Laccaria bicolor (strain S238N-H82 / ATCC MYA-4686)</name>
    <name type="common">Bicoloured deceiver</name>
    <name type="synonym">Laccaria laccata var. bicolor</name>
    <dbReference type="NCBI Taxonomy" id="486041"/>
    <lineage>
        <taxon>Eukaryota</taxon>
        <taxon>Fungi</taxon>
        <taxon>Dikarya</taxon>
        <taxon>Basidiomycota</taxon>
        <taxon>Agaricomycotina</taxon>
        <taxon>Agaricomycetes</taxon>
        <taxon>Agaricomycetidae</taxon>
        <taxon>Agaricales</taxon>
        <taxon>Agaricineae</taxon>
        <taxon>Hydnangiaceae</taxon>
        <taxon>Laccaria</taxon>
    </lineage>
</organism>
<dbReference type="InterPro" id="IPR036291">
    <property type="entry name" value="NAD(P)-bd_dom_sf"/>
</dbReference>
<accession>B0D842</accession>
<proteinExistence type="predicted"/>
<dbReference type="OrthoDB" id="674948at2759"/>
<dbReference type="HOGENOM" id="CLU_044092_0_0_1"/>
<dbReference type="SUPFAM" id="SSF51735">
    <property type="entry name" value="NAD(P)-binding Rossmann-fold domains"/>
    <property type="match status" value="1"/>
</dbReference>
<keyword evidence="2" id="KW-1185">Reference proteome</keyword>
<dbReference type="Proteomes" id="UP000001194">
    <property type="component" value="Unassembled WGS sequence"/>
</dbReference>
<dbReference type="PANTHER" id="PTHR40129:SF2">
    <property type="entry name" value="KETOPANTOATE REDUCTASE N-TERMINAL DOMAIN-CONTAINING PROTEIN"/>
    <property type="match status" value="1"/>
</dbReference>
<dbReference type="EMBL" id="DS547100">
    <property type="protein sequence ID" value="EDR09010.1"/>
    <property type="molecule type" value="Genomic_DNA"/>
</dbReference>
<protein>
    <submittedName>
        <fullName evidence="1">Predicted protein</fullName>
    </submittedName>
</protein>